<dbReference type="InterPro" id="IPR011009">
    <property type="entry name" value="Kinase-like_dom_sf"/>
</dbReference>
<dbReference type="EMBL" id="JAAGOA010000002">
    <property type="protein sequence ID" value="NED99319.1"/>
    <property type="molecule type" value="Genomic_DNA"/>
</dbReference>
<feature type="domain" description="Aminoglycoside phosphotransferase" evidence="1">
    <location>
        <begin position="117"/>
        <end position="171"/>
    </location>
</feature>
<comment type="caution">
    <text evidence="2">The sequence shown here is derived from an EMBL/GenBank/DDBJ whole genome shotgun (WGS) entry which is preliminary data.</text>
</comment>
<evidence type="ECO:0000313" key="3">
    <source>
        <dbReference type="Proteomes" id="UP000475214"/>
    </source>
</evidence>
<organism evidence="2 3">
    <name type="scientific">Phytoactinopolyspora halotolerans</name>
    <dbReference type="NCBI Taxonomy" id="1981512"/>
    <lineage>
        <taxon>Bacteria</taxon>
        <taxon>Bacillati</taxon>
        <taxon>Actinomycetota</taxon>
        <taxon>Actinomycetes</taxon>
        <taxon>Jiangellales</taxon>
        <taxon>Jiangellaceae</taxon>
        <taxon>Phytoactinopolyspora</taxon>
    </lineage>
</organism>
<dbReference type="Pfam" id="PF01636">
    <property type="entry name" value="APH"/>
    <property type="match status" value="2"/>
</dbReference>
<dbReference type="Proteomes" id="UP000475214">
    <property type="component" value="Unassembled WGS sequence"/>
</dbReference>
<dbReference type="Gene3D" id="3.90.1200.10">
    <property type="match status" value="1"/>
</dbReference>
<sequence>MNGEVEHVMTGGVVNEVVRVGNTVRRSTGPWTPSVHALLRHLESVGFPYSPRVLGFDDQGREVLTYIEGEPALRPWPSVMRSDGGLREMGRILRELTQAVEDFVPPADPVWRTEPVSGSTSMRHGDVGPWNTIWKGDRLVGLVDWDFAEPAPPLWDLAQAAWYGVPIFGGENRHRECGFDTEPDLRHRLKVLCGAYGADAETVLDALRDLQAVEQERVVSLSAQGIHPFTVFAARGDVEDLDAEAAELAALRGPDGPFGGL</sequence>
<dbReference type="PANTHER" id="PTHR21310">
    <property type="entry name" value="AMINOGLYCOSIDE PHOSPHOTRANSFERASE-RELATED-RELATED"/>
    <property type="match status" value="1"/>
</dbReference>
<reference evidence="2 3" key="1">
    <citation type="submission" date="2020-02" db="EMBL/GenBank/DDBJ databases">
        <authorList>
            <person name="Li X.-J."/>
            <person name="Han X.-M."/>
        </authorList>
    </citation>
    <scope>NUCLEOTIDE SEQUENCE [LARGE SCALE GENOMIC DNA]</scope>
    <source>
        <strain evidence="2 3">CCTCC AB 2017055</strain>
    </source>
</reference>
<proteinExistence type="predicted"/>
<dbReference type="PANTHER" id="PTHR21310:SF15">
    <property type="entry name" value="AMINOGLYCOSIDE PHOSPHOTRANSFERASE DOMAIN-CONTAINING PROTEIN"/>
    <property type="match status" value="1"/>
</dbReference>
<evidence type="ECO:0000259" key="1">
    <source>
        <dbReference type="Pfam" id="PF01636"/>
    </source>
</evidence>
<gene>
    <name evidence="2" type="ORF">G1H10_03985</name>
</gene>
<dbReference type="SUPFAM" id="SSF56112">
    <property type="entry name" value="Protein kinase-like (PK-like)"/>
    <property type="match status" value="1"/>
</dbReference>
<dbReference type="InterPro" id="IPR051678">
    <property type="entry name" value="AGP_Transferase"/>
</dbReference>
<dbReference type="AlphaFoldDB" id="A0A6L9S5G2"/>
<protein>
    <submittedName>
        <fullName evidence="2">Aminoglycoside phosphotransferase family protein</fullName>
    </submittedName>
</protein>
<keyword evidence="3" id="KW-1185">Reference proteome</keyword>
<keyword evidence="2" id="KW-0808">Transferase</keyword>
<name>A0A6L9S5G2_9ACTN</name>
<dbReference type="InterPro" id="IPR002575">
    <property type="entry name" value="Aminoglycoside_PTrfase"/>
</dbReference>
<dbReference type="GO" id="GO:0016740">
    <property type="term" value="F:transferase activity"/>
    <property type="evidence" value="ECO:0007669"/>
    <property type="project" value="UniProtKB-KW"/>
</dbReference>
<evidence type="ECO:0000313" key="2">
    <source>
        <dbReference type="EMBL" id="NED99319.1"/>
    </source>
</evidence>
<feature type="domain" description="Aminoglycoside phosphotransferase" evidence="1">
    <location>
        <begin position="33"/>
        <end position="108"/>
    </location>
</feature>
<accession>A0A6L9S5G2</accession>